<reference evidence="3" key="1">
    <citation type="submission" date="2022-07" db="EMBL/GenBank/DDBJ databases">
        <title>Parvularcula maris sp. nov., an algicidal bacterium isolated from seawater.</title>
        <authorList>
            <person name="Li F."/>
        </authorList>
    </citation>
    <scope>NUCLEOTIDE SEQUENCE</scope>
    <source>
        <strain evidence="3">BGMRC 0090</strain>
    </source>
</reference>
<keyword evidence="4" id="KW-1185">Reference proteome</keyword>
<gene>
    <name evidence="3" type="ORF">NOG11_07035</name>
</gene>
<feature type="transmembrane region" description="Helical" evidence="2">
    <location>
        <begin position="231"/>
        <end position="249"/>
    </location>
</feature>
<feature type="region of interest" description="Disordered" evidence="1">
    <location>
        <begin position="308"/>
        <end position="329"/>
    </location>
</feature>
<dbReference type="AlphaFoldDB" id="A0A9X2RHR4"/>
<evidence type="ECO:0000256" key="2">
    <source>
        <dbReference type="SAM" id="Phobius"/>
    </source>
</evidence>
<organism evidence="3 4">
    <name type="scientific">Parvularcula maris</name>
    <dbReference type="NCBI Taxonomy" id="2965077"/>
    <lineage>
        <taxon>Bacteria</taxon>
        <taxon>Pseudomonadati</taxon>
        <taxon>Pseudomonadota</taxon>
        <taxon>Alphaproteobacteria</taxon>
        <taxon>Parvularculales</taxon>
        <taxon>Parvularculaceae</taxon>
        <taxon>Parvularcula</taxon>
    </lineage>
</organism>
<comment type="caution">
    <text evidence="3">The sequence shown here is derived from an EMBL/GenBank/DDBJ whole genome shotgun (WGS) entry which is preliminary data.</text>
</comment>
<keyword evidence="2" id="KW-0472">Membrane</keyword>
<accession>A0A9X2RHR4</accession>
<dbReference type="EMBL" id="JANIBC010000004">
    <property type="protein sequence ID" value="MCQ8185144.1"/>
    <property type="molecule type" value="Genomic_DNA"/>
</dbReference>
<feature type="transmembrane region" description="Helical" evidence="2">
    <location>
        <begin position="255"/>
        <end position="275"/>
    </location>
</feature>
<sequence length="329" mass="36685">MNAAYRYWRTIGWRPHCYSCLDLVVGLSHRDEIAALIEERRIQRFLLRQNLIDALGPIGRAEGVTAFEALLLRDRRLAAPTITTGSHTALWAMHLGFRKIVLMGIDGNYREVVVGAERREEHELEIVKECENPNYFFEGYQRPGDRYNLPNPRPGLHTEGWAQAAKALQSENVEVVNANLRSEVGYFPFSELSRSAQWQSEKIPARSFLPEPTPAEPSPPPSRLRKLQADLLPIAALGMLVLAGSAAVLTGGSLLVSAALLISLFLNLILGALFLTNRRAVVERLSAQDEELITLHRRLVEVERPTLPLSSPRELQPDEDLKDSSAAGS</sequence>
<evidence type="ECO:0000256" key="1">
    <source>
        <dbReference type="SAM" id="MobiDB-lite"/>
    </source>
</evidence>
<name>A0A9X2RHR4_9PROT</name>
<dbReference type="Proteomes" id="UP001142610">
    <property type="component" value="Unassembled WGS sequence"/>
</dbReference>
<evidence type="ECO:0000313" key="4">
    <source>
        <dbReference type="Proteomes" id="UP001142610"/>
    </source>
</evidence>
<keyword evidence="2" id="KW-1133">Transmembrane helix</keyword>
<proteinExistence type="predicted"/>
<keyword evidence="2" id="KW-0812">Transmembrane</keyword>
<evidence type="ECO:0000313" key="3">
    <source>
        <dbReference type="EMBL" id="MCQ8185144.1"/>
    </source>
</evidence>
<protein>
    <submittedName>
        <fullName evidence="3">Uncharacterized protein</fullName>
    </submittedName>
</protein>